<evidence type="ECO:0000256" key="1">
    <source>
        <dbReference type="ARBA" id="ARBA00008683"/>
    </source>
</evidence>
<comment type="caution">
    <text evidence="7">The sequence shown here is derived from an EMBL/GenBank/DDBJ whole genome shotgun (WGS) entry which is preliminary data.</text>
</comment>
<dbReference type="InterPro" id="IPR047272">
    <property type="entry name" value="S49_SppA_C"/>
</dbReference>
<accession>A0ABT5YLG8</accession>
<proteinExistence type="inferred from homology"/>
<dbReference type="Pfam" id="PF01343">
    <property type="entry name" value="Peptidase_S49"/>
    <property type="match status" value="2"/>
</dbReference>
<reference evidence="7 8" key="1">
    <citation type="submission" date="2023-03" db="EMBL/GenBank/DDBJ databases">
        <title>Fodinicurvata sp. CAU 1616 isolated from sea sendiment.</title>
        <authorList>
            <person name="Kim W."/>
        </authorList>
    </citation>
    <scope>NUCLEOTIDE SEQUENCE [LARGE SCALE GENOMIC DNA]</scope>
    <source>
        <strain evidence="7 8">CAU 1616</strain>
    </source>
</reference>
<dbReference type="Gene3D" id="6.20.330.10">
    <property type="match status" value="1"/>
</dbReference>
<feature type="domain" description="Peptidase S49" evidence="6">
    <location>
        <begin position="148"/>
        <end position="272"/>
    </location>
</feature>
<dbReference type="InterPro" id="IPR047217">
    <property type="entry name" value="S49_SppA_67K_type_N"/>
</dbReference>
<organism evidence="7 8">
    <name type="scientific">Aquibaculum arenosum</name>
    <dbReference type="NCBI Taxonomy" id="3032591"/>
    <lineage>
        <taxon>Bacteria</taxon>
        <taxon>Pseudomonadati</taxon>
        <taxon>Pseudomonadota</taxon>
        <taxon>Alphaproteobacteria</taxon>
        <taxon>Rhodospirillales</taxon>
        <taxon>Rhodovibrionaceae</taxon>
        <taxon>Aquibaculum</taxon>
    </lineage>
</organism>
<dbReference type="EMBL" id="JARHUD010000004">
    <property type="protein sequence ID" value="MDF2095796.1"/>
    <property type="molecule type" value="Genomic_DNA"/>
</dbReference>
<evidence type="ECO:0000259" key="6">
    <source>
        <dbReference type="Pfam" id="PF01343"/>
    </source>
</evidence>
<dbReference type="InterPro" id="IPR002142">
    <property type="entry name" value="Peptidase_S49"/>
</dbReference>
<gene>
    <name evidence="7" type="ORF">P2G67_07395</name>
</gene>
<keyword evidence="5" id="KW-0812">Transmembrane</keyword>
<dbReference type="SUPFAM" id="SSF52096">
    <property type="entry name" value="ClpP/crotonase"/>
    <property type="match status" value="2"/>
</dbReference>
<dbReference type="PIRSF" id="PIRSF001217">
    <property type="entry name" value="Protease_4_SppA"/>
    <property type="match status" value="1"/>
</dbReference>
<keyword evidence="5" id="KW-0472">Membrane</keyword>
<comment type="similarity">
    <text evidence="1">Belongs to the peptidase S49 family.</text>
</comment>
<protein>
    <submittedName>
        <fullName evidence="7">S49 family peptidase</fullName>
    </submittedName>
</protein>
<evidence type="ECO:0000313" key="7">
    <source>
        <dbReference type="EMBL" id="MDF2095796.1"/>
    </source>
</evidence>
<dbReference type="PANTHER" id="PTHR33209">
    <property type="entry name" value="PROTEASE 4"/>
    <property type="match status" value="1"/>
</dbReference>
<dbReference type="InterPro" id="IPR029045">
    <property type="entry name" value="ClpP/crotonase-like_dom_sf"/>
</dbReference>
<evidence type="ECO:0000313" key="8">
    <source>
        <dbReference type="Proteomes" id="UP001215503"/>
    </source>
</evidence>
<keyword evidence="8" id="KW-1185">Reference proteome</keyword>
<dbReference type="CDD" id="cd07023">
    <property type="entry name" value="S49_Sppa_N_C"/>
    <property type="match status" value="1"/>
</dbReference>
<dbReference type="InterPro" id="IPR004634">
    <property type="entry name" value="Pept_S49_pIV"/>
</dbReference>
<feature type="transmembrane region" description="Helical" evidence="5">
    <location>
        <begin position="12"/>
        <end position="34"/>
    </location>
</feature>
<dbReference type="Gene3D" id="3.90.226.10">
    <property type="entry name" value="2-enoyl-CoA Hydratase, Chain A, domain 1"/>
    <property type="match status" value="3"/>
</dbReference>
<name>A0ABT5YLG8_9PROT</name>
<keyword evidence="2" id="KW-0645">Protease</keyword>
<keyword evidence="3" id="KW-0378">Hydrolase</keyword>
<sequence>MVRILLFLLKSLVALLAALGLLLVVVAIGLWFFWQEVRDWRLADDNGLPERMVLTLDTAEGLREGPSQGPFGLPGLDGTPSLNQVLEALERGAEDPRVEGVALRLGYGALSPAQAQELRVALLRFRESGRFAMGFAESFGEAGDGNEHYHLATGLEEIWLQPSGDLDLLGYHLEQPFLRDLLDDWDLRVQADQREDWKGLVDLANRRELAEPVRENLQAVVDSHYAQLAAAVAEARGLSPAEAADRIDEGPYTAEAALQAGLVDRLDYRDRFEAAALDAVGEAAGLVGVQDYLDGAPEPAADAATIALLYLEGPLRLGGETEGLAPGVTGAEALVGQLRAVAADEEIAAVVLRIDSPGGSPVASDMLWRAVQQVREAGKPVAVSLGSVAASGGYYVAVAGQPLLAQGGSLTGSIGVAGGKPVLADFWPHLGLSWDGVQAGRNAGIWSTNRDFTPEQWEHFQASLDRTYADFIAKVAEGRGLEGAALEAVVGGRVFTGQQALALGLVDELGGLREAAAAAAREAGLEPDRPLVLLDYAERGRGFEALLTDLLRGELSGSAAGDLEALRLLSEVQALLRPLRQALAPFSANPRETLLQAPALGSGE</sequence>
<dbReference type="PANTHER" id="PTHR33209:SF1">
    <property type="entry name" value="PEPTIDASE S49 DOMAIN-CONTAINING PROTEIN"/>
    <property type="match status" value="1"/>
</dbReference>
<evidence type="ECO:0000256" key="4">
    <source>
        <dbReference type="ARBA" id="ARBA00022825"/>
    </source>
</evidence>
<evidence type="ECO:0000256" key="3">
    <source>
        <dbReference type="ARBA" id="ARBA00022801"/>
    </source>
</evidence>
<feature type="domain" description="Peptidase S49" evidence="6">
    <location>
        <begin position="375"/>
        <end position="525"/>
    </location>
</feature>
<dbReference type="RefSeq" id="WP_275821556.1">
    <property type="nucleotide sequence ID" value="NZ_JARHUD010000004.1"/>
</dbReference>
<keyword evidence="4" id="KW-0720">Serine protease</keyword>
<evidence type="ECO:0000256" key="2">
    <source>
        <dbReference type="ARBA" id="ARBA00022670"/>
    </source>
</evidence>
<keyword evidence="5" id="KW-1133">Transmembrane helix</keyword>
<evidence type="ECO:0000256" key="5">
    <source>
        <dbReference type="SAM" id="Phobius"/>
    </source>
</evidence>
<dbReference type="Proteomes" id="UP001215503">
    <property type="component" value="Unassembled WGS sequence"/>
</dbReference>
<dbReference type="CDD" id="cd07018">
    <property type="entry name" value="S49_SppA_67K_type"/>
    <property type="match status" value="1"/>
</dbReference>